<proteinExistence type="predicted"/>
<evidence type="ECO:0000313" key="1">
    <source>
        <dbReference type="EMBL" id="KAJ8866905.1"/>
    </source>
</evidence>
<dbReference type="EMBL" id="JARBHB010000016">
    <property type="protein sequence ID" value="KAJ8866905.1"/>
    <property type="molecule type" value="Genomic_DNA"/>
</dbReference>
<reference evidence="1 2" key="1">
    <citation type="submission" date="2023-02" db="EMBL/GenBank/DDBJ databases">
        <title>LHISI_Scaffold_Assembly.</title>
        <authorList>
            <person name="Stuart O.P."/>
            <person name="Cleave R."/>
            <person name="Magrath M.J.L."/>
            <person name="Mikheyev A.S."/>
        </authorList>
    </citation>
    <scope>NUCLEOTIDE SEQUENCE [LARGE SCALE GENOMIC DNA]</scope>
    <source>
        <strain evidence="1">Daus_M_001</strain>
        <tissue evidence="1">Leg muscle</tissue>
    </source>
</reference>
<gene>
    <name evidence="1" type="ORF">PR048_032767</name>
</gene>
<keyword evidence="2" id="KW-1185">Reference proteome</keyword>
<organism evidence="1 2">
    <name type="scientific">Dryococelus australis</name>
    <dbReference type="NCBI Taxonomy" id="614101"/>
    <lineage>
        <taxon>Eukaryota</taxon>
        <taxon>Metazoa</taxon>
        <taxon>Ecdysozoa</taxon>
        <taxon>Arthropoda</taxon>
        <taxon>Hexapoda</taxon>
        <taxon>Insecta</taxon>
        <taxon>Pterygota</taxon>
        <taxon>Neoptera</taxon>
        <taxon>Polyneoptera</taxon>
        <taxon>Phasmatodea</taxon>
        <taxon>Verophasmatodea</taxon>
        <taxon>Anareolatae</taxon>
        <taxon>Phasmatidae</taxon>
        <taxon>Eurycanthinae</taxon>
        <taxon>Dryococelus</taxon>
    </lineage>
</organism>
<sequence length="120" mass="12652">MGSGGAVARALTAHHGDPGLSVALDDELNRGGGRLQPELVHRDALEDLAARGWLTMATTCLRYRGASIASRDASARDSNPAGLSRYYNPFPLTQVTHASKITSLARNMAEHIAGRSALGD</sequence>
<dbReference type="Proteomes" id="UP001159363">
    <property type="component" value="Chromosome 15"/>
</dbReference>
<accession>A0ABQ9G343</accession>
<name>A0ABQ9G343_9NEOP</name>
<comment type="caution">
    <text evidence="1">The sequence shown here is derived from an EMBL/GenBank/DDBJ whole genome shotgun (WGS) entry which is preliminary data.</text>
</comment>
<protein>
    <submittedName>
        <fullName evidence="1">Uncharacterized protein</fullName>
    </submittedName>
</protein>
<evidence type="ECO:0000313" key="2">
    <source>
        <dbReference type="Proteomes" id="UP001159363"/>
    </source>
</evidence>